<protein>
    <submittedName>
        <fullName evidence="1">FMN-dependent NADH-azoreductase</fullName>
        <ecNumber evidence="1">1.7.1.17</ecNumber>
    </submittedName>
</protein>
<organism evidence="1 2">
    <name type="scientific">Mycoplasmopsis edwardii</name>
    <dbReference type="NCBI Taxonomy" id="53558"/>
    <lineage>
        <taxon>Bacteria</taxon>
        <taxon>Bacillati</taxon>
        <taxon>Mycoplasmatota</taxon>
        <taxon>Mycoplasmoidales</taxon>
        <taxon>Metamycoplasmataceae</taxon>
        <taxon>Mycoplasmopsis</taxon>
    </lineage>
</organism>
<gene>
    <name evidence="1" type="ORF">Me_995_000380</name>
</gene>
<dbReference type="EC" id="1.7.1.17" evidence="1"/>
<keyword evidence="2" id="KW-1185">Reference proteome</keyword>
<evidence type="ECO:0000313" key="2">
    <source>
        <dbReference type="Proteomes" id="UP001213039"/>
    </source>
</evidence>
<name>A0ACD4PGL1_9BACT</name>
<proteinExistence type="predicted"/>
<sequence length="201" mass="22612">MKKILFLDGSLNNSEISYTTATMNYLETLFDKKEYQVERVNLNNSKFAEYSLSAKTSATYWQDIESDKWIDKLKETDLLVISMSMVNYGPTAVVKNFIDGVAVANKTFSYKYSTTQGAVGFLTNLNVLVIGSQGANFGTYPWGDHIKWLKGTFNFLGAKSTQSFDILGTKVSEISKQTAQEFVESKQKELNLLVENIKKSL</sequence>
<reference evidence="1" key="1">
    <citation type="submission" date="2022-12" db="EMBL/GenBank/DDBJ databases">
        <authorList>
            <consortium name="Asia Pacific Centre for Animal Health"/>
            <person name="Klose S.M."/>
            <person name="Legione A.R."/>
            <person name="Monotti I."/>
            <person name="Bushell R."/>
            <person name="Marenda M.S."/>
            <person name="Sugiyama T."/>
            <person name="Browning G.F."/>
            <person name="Vaz P.K."/>
        </authorList>
    </citation>
    <scope>NUCLEOTIDE SEQUENCE</scope>
    <source>
        <strain evidence="1">Felid995</strain>
    </source>
</reference>
<keyword evidence="1" id="KW-0560">Oxidoreductase</keyword>
<dbReference type="EMBL" id="CP114370">
    <property type="protein sequence ID" value="WBP83761.1"/>
    <property type="molecule type" value="Genomic_DNA"/>
</dbReference>
<accession>A0ACD4PGL1</accession>
<dbReference type="Proteomes" id="UP001213039">
    <property type="component" value="Chromosome"/>
</dbReference>
<evidence type="ECO:0000313" key="1">
    <source>
        <dbReference type="EMBL" id="WBP83761.1"/>
    </source>
</evidence>